<evidence type="ECO:0000313" key="1">
    <source>
        <dbReference type="EMBL" id="PLT10741.1"/>
    </source>
</evidence>
<dbReference type="AlphaFoldDB" id="A0A2N5KWX4"/>
<name>A0A2N5KWX4_9LACO</name>
<comment type="caution">
    <text evidence="1">The sequence shown here is derived from an EMBL/GenBank/DDBJ whole genome shotgun (WGS) entry which is preliminary data.</text>
</comment>
<reference evidence="1 2" key="1">
    <citation type="submission" date="2017-12" db="EMBL/GenBank/DDBJ databases">
        <title>Phylogenetic diversity of female urinary microbiome.</title>
        <authorList>
            <person name="Thomas-White K."/>
            <person name="Wolfe A.J."/>
        </authorList>
    </citation>
    <scope>NUCLEOTIDE SEQUENCE [LARGE SCALE GENOMIC DNA]</scope>
    <source>
        <strain evidence="1 2">UMB0085</strain>
    </source>
</reference>
<proteinExistence type="predicted"/>
<protein>
    <submittedName>
        <fullName evidence="1">Uncharacterized protein</fullName>
    </submittedName>
</protein>
<accession>A0A2N5KWX4</accession>
<dbReference type="EMBL" id="PKIW01000046">
    <property type="protein sequence ID" value="PLT10741.1"/>
    <property type="molecule type" value="Genomic_DNA"/>
</dbReference>
<gene>
    <name evidence="1" type="ORF">CYJ79_08680</name>
</gene>
<evidence type="ECO:0000313" key="2">
    <source>
        <dbReference type="Proteomes" id="UP000235119"/>
    </source>
</evidence>
<sequence length="128" mass="14596">MLDHMKFNKEDYYPTTKIIAGYVNTELIGRVITYSKYKVGWYQTGMTISAYNGYTINSNLLQWNKPDEIGGLASTGEIRGVAVDQNHIPYYLVNFDHWINNPDNGDGIYTTFIKASDIMTKNLSRGQL</sequence>
<organism evidence="1 2">
    <name type="scientific">Lactobacillus crispatus</name>
    <dbReference type="NCBI Taxonomy" id="47770"/>
    <lineage>
        <taxon>Bacteria</taxon>
        <taxon>Bacillati</taxon>
        <taxon>Bacillota</taxon>
        <taxon>Bacilli</taxon>
        <taxon>Lactobacillales</taxon>
        <taxon>Lactobacillaceae</taxon>
        <taxon>Lactobacillus</taxon>
    </lineage>
</organism>
<dbReference type="RefSeq" id="WP_068813765.1">
    <property type="nucleotide sequence ID" value="NZ_MAKH01000069.1"/>
</dbReference>
<dbReference type="Proteomes" id="UP000235119">
    <property type="component" value="Unassembled WGS sequence"/>
</dbReference>